<evidence type="ECO:0000256" key="5">
    <source>
        <dbReference type="SAM" id="Phobius"/>
    </source>
</evidence>
<feature type="non-terminal residue" evidence="6">
    <location>
        <position position="1"/>
    </location>
</feature>
<dbReference type="InterPro" id="IPR000276">
    <property type="entry name" value="GPCR_Rhodpsn"/>
</dbReference>
<evidence type="ECO:0000313" key="7">
    <source>
        <dbReference type="EMBL" id="CAF4362640.1"/>
    </source>
</evidence>
<keyword evidence="4 5" id="KW-0472">Membrane</keyword>
<sequence>MLTSTSFKKSKSTHAAKFVIIIVILFNILSAIHDLTHRRLIEDTEEERQWCIVTYQHLKWLQWLNSSLNIIQFVAPFLINIISALVIITTATRRRTTSQSRMTYCEHLNDQFHQNKHLLISPLILTLLAVPRLIISFFSGCMKSQRQPWLFFAGYFIS</sequence>
<reference evidence="6" key="1">
    <citation type="submission" date="2021-02" db="EMBL/GenBank/DDBJ databases">
        <authorList>
            <person name="Nowell W R."/>
        </authorList>
    </citation>
    <scope>NUCLEOTIDE SEQUENCE</scope>
</reference>
<proteinExistence type="predicted"/>
<evidence type="ECO:0000256" key="4">
    <source>
        <dbReference type="ARBA" id="ARBA00023136"/>
    </source>
</evidence>
<dbReference type="EMBL" id="CAJNOK010043304">
    <property type="protein sequence ID" value="CAF1568724.1"/>
    <property type="molecule type" value="Genomic_DNA"/>
</dbReference>
<dbReference type="GO" id="GO:0004930">
    <property type="term" value="F:G protein-coupled receptor activity"/>
    <property type="evidence" value="ECO:0007669"/>
    <property type="project" value="InterPro"/>
</dbReference>
<dbReference type="GO" id="GO:0016020">
    <property type="term" value="C:membrane"/>
    <property type="evidence" value="ECO:0007669"/>
    <property type="project" value="UniProtKB-SubCell"/>
</dbReference>
<keyword evidence="3 5" id="KW-1133">Transmembrane helix</keyword>
<feature type="transmembrane region" description="Helical" evidence="5">
    <location>
        <begin position="70"/>
        <end position="92"/>
    </location>
</feature>
<dbReference type="Gene3D" id="1.20.1070.10">
    <property type="entry name" value="Rhodopsin 7-helix transmembrane proteins"/>
    <property type="match status" value="1"/>
</dbReference>
<name>A0A8S2FV20_9BILA</name>
<dbReference type="Pfam" id="PF00001">
    <property type="entry name" value="7tm_1"/>
    <property type="match status" value="1"/>
</dbReference>
<feature type="transmembrane region" description="Helical" evidence="5">
    <location>
        <begin position="118"/>
        <end position="138"/>
    </location>
</feature>
<evidence type="ECO:0000256" key="2">
    <source>
        <dbReference type="ARBA" id="ARBA00022692"/>
    </source>
</evidence>
<evidence type="ECO:0008006" key="9">
    <source>
        <dbReference type="Google" id="ProtNLM"/>
    </source>
</evidence>
<feature type="transmembrane region" description="Helical" evidence="5">
    <location>
        <begin position="12"/>
        <end position="32"/>
    </location>
</feature>
<dbReference type="Proteomes" id="UP000682733">
    <property type="component" value="Unassembled WGS sequence"/>
</dbReference>
<dbReference type="AlphaFoldDB" id="A0A8S2FV20"/>
<keyword evidence="2 5" id="KW-0812">Transmembrane</keyword>
<protein>
    <recommendedName>
        <fullName evidence="9">G-protein coupled receptors family 1 profile domain-containing protein</fullName>
    </recommendedName>
</protein>
<comment type="caution">
    <text evidence="6">The sequence shown here is derived from an EMBL/GenBank/DDBJ whole genome shotgun (WGS) entry which is preliminary data.</text>
</comment>
<evidence type="ECO:0000313" key="6">
    <source>
        <dbReference type="EMBL" id="CAF1568724.1"/>
    </source>
</evidence>
<dbReference type="EMBL" id="CAJOBA010066075">
    <property type="protein sequence ID" value="CAF4362640.1"/>
    <property type="molecule type" value="Genomic_DNA"/>
</dbReference>
<organism evidence="6 8">
    <name type="scientific">Didymodactylos carnosus</name>
    <dbReference type="NCBI Taxonomy" id="1234261"/>
    <lineage>
        <taxon>Eukaryota</taxon>
        <taxon>Metazoa</taxon>
        <taxon>Spiralia</taxon>
        <taxon>Gnathifera</taxon>
        <taxon>Rotifera</taxon>
        <taxon>Eurotatoria</taxon>
        <taxon>Bdelloidea</taxon>
        <taxon>Philodinida</taxon>
        <taxon>Philodinidae</taxon>
        <taxon>Didymodactylos</taxon>
    </lineage>
</organism>
<evidence type="ECO:0000256" key="3">
    <source>
        <dbReference type="ARBA" id="ARBA00022989"/>
    </source>
</evidence>
<comment type="subcellular location">
    <subcellularLocation>
        <location evidence="1">Membrane</location>
    </subcellularLocation>
</comment>
<dbReference type="SUPFAM" id="SSF81321">
    <property type="entry name" value="Family A G protein-coupled receptor-like"/>
    <property type="match status" value="1"/>
</dbReference>
<dbReference type="Proteomes" id="UP000677228">
    <property type="component" value="Unassembled WGS sequence"/>
</dbReference>
<gene>
    <name evidence="6" type="ORF">OVA965_LOCUS40227</name>
    <name evidence="7" type="ORF">TMI583_LOCUS41646</name>
</gene>
<evidence type="ECO:0000313" key="8">
    <source>
        <dbReference type="Proteomes" id="UP000677228"/>
    </source>
</evidence>
<accession>A0A8S2FV20</accession>
<evidence type="ECO:0000256" key="1">
    <source>
        <dbReference type="ARBA" id="ARBA00004370"/>
    </source>
</evidence>